<sequence>MSDRLGEDDTVEYISDLDRRFGISQEPYSRTVHELQEAAQTGHDATGLQARVAQLRSDGSDDAELEQIYAAVPQTPPAGWPFFEGSELEAILGQLPAQSAVVVPDGLDGRLRGAWYGRIVGNLLGKPVEFGWSRADLKSYLLSQGAYPLLDYVPIPEDELRRLSSGGRHEDIWRPDVQGFVPGAMDYAAVSRGRIRGGVRDDDIDWTILNLALLEECGPGFTAYDLARTWLTRMPVYQTYTAERAAYNNLVREVPLELAGAFHNPYREWIGALIRADVFGYVYAGNPRAAALLAHRDAYLSHRANGIYGEMWAAALVASAFTATTPLSSLEESLRHIPPTSRLAYEIRSVLADYTAGRSWDEAMDALEARYVGMSWIHTLNNAGALTAAIVYGGGDFSATIGLAVLAALDTDSIGATAGSWAGAFNGYVAIPAHWIEPLEGRTRSAVFGFGEVQIDELVRRTSRIKP</sequence>
<comment type="caution">
    <text evidence="1">The sequence shown here is derived from an EMBL/GenBank/DDBJ whole genome shotgun (WGS) entry which is preliminary data.</text>
</comment>
<evidence type="ECO:0000313" key="1">
    <source>
        <dbReference type="EMBL" id="MFC6712594.1"/>
    </source>
</evidence>
<evidence type="ECO:0000313" key="2">
    <source>
        <dbReference type="Proteomes" id="UP001596356"/>
    </source>
</evidence>
<dbReference type="Gene3D" id="1.10.4080.10">
    <property type="entry name" value="ADP-ribosylation/Crystallin J1"/>
    <property type="match status" value="1"/>
</dbReference>
<name>A0ABW2API0_9MICO</name>
<organism evidence="1 2">
    <name type="scientific">Branchiibius cervicis</name>
    <dbReference type="NCBI Taxonomy" id="908252"/>
    <lineage>
        <taxon>Bacteria</taxon>
        <taxon>Bacillati</taxon>
        <taxon>Actinomycetota</taxon>
        <taxon>Actinomycetes</taxon>
        <taxon>Micrococcales</taxon>
        <taxon>Dermacoccaceae</taxon>
        <taxon>Branchiibius</taxon>
    </lineage>
</organism>
<dbReference type="InterPro" id="IPR036705">
    <property type="entry name" value="Ribosyl_crysJ1_sf"/>
</dbReference>
<dbReference type="RefSeq" id="WP_377820067.1">
    <property type="nucleotide sequence ID" value="NZ_JBHSWJ010000002.1"/>
</dbReference>
<dbReference type="Pfam" id="PF03747">
    <property type="entry name" value="ADP_ribosyl_GH"/>
    <property type="match status" value="1"/>
</dbReference>
<accession>A0ABW2API0</accession>
<dbReference type="SUPFAM" id="SSF101478">
    <property type="entry name" value="ADP-ribosylglycohydrolase"/>
    <property type="match status" value="1"/>
</dbReference>
<protein>
    <submittedName>
        <fullName evidence="1">ADP-ribosylglycohydrolase family protein</fullName>
    </submittedName>
</protein>
<keyword evidence="2" id="KW-1185">Reference proteome</keyword>
<proteinExistence type="predicted"/>
<gene>
    <name evidence="1" type="ORF">ACFQBT_01495</name>
</gene>
<reference evidence="2" key="1">
    <citation type="journal article" date="2019" name="Int. J. Syst. Evol. Microbiol.">
        <title>The Global Catalogue of Microorganisms (GCM) 10K type strain sequencing project: providing services to taxonomists for standard genome sequencing and annotation.</title>
        <authorList>
            <consortium name="The Broad Institute Genomics Platform"/>
            <consortium name="The Broad Institute Genome Sequencing Center for Infectious Disease"/>
            <person name="Wu L."/>
            <person name="Ma J."/>
        </authorList>
    </citation>
    <scope>NUCLEOTIDE SEQUENCE [LARGE SCALE GENOMIC DNA]</scope>
    <source>
        <strain evidence="2">NBRC 106593</strain>
    </source>
</reference>
<dbReference type="Proteomes" id="UP001596356">
    <property type="component" value="Unassembled WGS sequence"/>
</dbReference>
<dbReference type="EMBL" id="JBHSWJ010000002">
    <property type="protein sequence ID" value="MFC6712594.1"/>
    <property type="molecule type" value="Genomic_DNA"/>
</dbReference>
<dbReference type="InterPro" id="IPR005502">
    <property type="entry name" value="Ribosyl_crysJ1"/>
</dbReference>